<evidence type="ECO:0000313" key="3">
    <source>
        <dbReference type="Proteomes" id="UP001497480"/>
    </source>
</evidence>
<dbReference type="GO" id="GO:0007131">
    <property type="term" value="P:reciprocal meiotic recombination"/>
    <property type="evidence" value="ECO:0007669"/>
    <property type="project" value="TreeGrafter"/>
</dbReference>
<dbReference type="PANTHER" id="PTHR23160:SF20">
    <property type="entry name" value="OS02G0439200 PROTEIN"/>
    <property type="match status" value="1"/>
</dbReference>
<proteinExistence type="predicted"/>
<dbReference type="PANTHER" id="PTHR23160">
    <property type="entry name" value="SYNAPTONEMAL COMPLEX PROTEIN-RELATED"/>
    <property type="match status" value="1"/>
</dbReference>
<dbReference type="AlphaFoldDB" id="A0AAV1YQ34"/>
<evidence type="ECO:0000256" key="1">
    <source>
        <dbReference type="ARBA" id="ARBA00023054"/>
    </source>
</evidence>
<reference evidence="2 3" key="1">
    <citation type="submission" date="2024-03" db="EMBL/GenBank/DDBJ databases">
        <authorList>
            <person name="Martinez-Hernandez J."/>
        </authorList>
    </citation>
    <scope>NUCLEOTIDE SEQUENCE [LARGE SCALE GENOMIC DNA]</scope>
</reference>
<name>A0AAV1YQ34_LUPLU</name>
<keyword evidence="3" id="KW-1185">Reference proteome</keyword>
<accession>A0AAV1YQ34</accession>
<gene>
    <name evidence="2" type="ORF">LLUT_LOCUS36248</name>
</gene>
<evidence type="ECO:0000313" key="2">
    <source>
        <dbReference type="EMBL" id="CAL0335188.1"/>
    </source>
</evidence>
<protein>
    <submittedName>
        <fullName evidence="2">Uncharacterized protein</fullName>
    </submittedName>
</protein>
<organism evidence="2 3">
    <name type="scientific">Lupinus luteus</name>
    <name type="common">European yellow lupine</name>
    <dbReference type="NCBI Taxonomy" id="3873"/>
    <lineage>
        <taxon>Eukaryota</taxon>
        <taxon>Viridiplantae</taxon>
        <taxon>Streptophyta</taxon>
        <taxon>Embryophyta</taxon>
        <taxon>Tracheophyta</taxon>
        <taxon>Spermatophyta</taxon>
        <taxon>Magnoliopsida</taxon>
        <taxon>eudicotyledons</taxon>
        <taxon>Gunneridae</taxon>
        <taxon>Pentapetalae</taxon>
        <taxon>rosids</taxon>
        <taxon>fabids</taxon>
        <taxon>Fabales</taxon>
        <taxon>Fabaceae</taxon>
        <taxon>Papilionoideae</taxon>
        <taxon>50 kb inversion clade</taxon>
        <taxon>genistoids sensu lato</taxon>
        <taxon>core genistoids</taxon>
        <taxon>Genisteae</taxon>
        <taxon>Lupinus</taxon>
    </lineage>
</organism>
<dbReference type="EMBL" id="CAXHTB010000026">
    <property type="protein sequence ID" value="CAL0335188.1"/>
    <property type="molecule type" value="Genomic_DNA"/>
</dbReference>
<keyword evidence="1" id="KW-0175">Coiled coil</keyword>
<sequence>MRNQHALDVATLLSTTHELQRVKQELTMTYDAKNHALNHVDDATKIYEIHVEKTKILSAKVMRLKSLLNAKVET</sequence>
<comment type="caution">
    <text evidence="2">The sequence shown here is derived from an EMBL/GenBank/DDBJ whole genome shotgun (WGS) entry which is preliminary data.</text>
</comment>
<dbReference type="Proteomes" id="UP001497480">
    <property type="component" value="Unassembled WGS sequence"/>
</dbReference>